<dbReference type="RefSeq" id="XP_047741066.1">
    <property type="nucleotide sequence ID" value="XM_047885110.1"/>
</dbReference>
<feature type="compositionally biased region" description="Basic and acidic residues" evidence="1">
    <location>
        <begin position="8"/>
        <end position="20"/>
    </location>
</feature>
<organism evidence="2 3">
    <name type="scientific">Hyalella azteca</name>
    <name type="common">Amphipod</name>
    <dbReference type="NCBI Taxonomy" id="294128"/>
    <lineage>
        <taxon>Eukaryota</taxon>
        <taxon>Metazoa</taxon>
        <taxon>Ecdysozoa</taxon>
        <taxon>Arthropoda</taxon>
        <taxon>Crustacea</taxon>
        <taxon>Multicrustacea</taxon>
        <taxon>Malacostraca</taxon>
        <taxon>Eumalacostraca</taxon>
        <taxon>Peracarida</taxon>
        <taxon>Amphipoda</taxon>
        <taxon>Senticaudata</taxon>
        <taxon>Talitrida</taxon>
        <taxon>Talitroidea</taxon>
        <taxon>Hyalellidae</taxon>
        <taxon>Hyalella</taxon>
    </lineage>
</organism>
<dbReference type="AlphaFoldDB" id="A0A979FX85"/>
<dbReference type="GeneID" id="125179364"/>
<dbReference type="KEGG" id="hazt:125179364"/>
<gene>
    <name evidence="3" type="primary">LOC125179364</name>
</gene>
<name>A0A979FX85_HYAAZ</name>
<evidence type="ECO:0000313" key="2">
    <source>
        <dbReference type="Proteomes" id="UP000694843"/>
    </source>
</evidence>
<evidence type="ECO:0000313" key="3">
    <source>
        <dbReference type="RefSeq" id="XP_047741066.1"/>
    </source>
</evidence>
<protein>
    <submittedName>
        <fullName evidence="3">Uncharacterized protein LOC125179364</fullName>
    </submittedName>
</protein>
<sequence length="377" mass="40799">MRGVLEGEELRRRERRRERLPGLGRSGAQCRARSPATWPDPRPQSRVDAVAMEWANGDVRINLVRGGPFSRVPDRGDPSNVGATREEYSPKSQTRIPMSAPQPSREEFKPNPNYYQHTAPATYGIVHPDYKISSKRYCDVSLPKFGLEREDSLPPRSSDYPSLQRGFGASAFTAPASDDSCSQVCSECPGGGAPCDYGPPSEPGYPMVEIHSSCMPPEPPESYTLDMGGVVSGVGVSDDRSVQSHASHCDIRDFEEWRGLRGSHESLGSLPPDLQRHLQNCRCPCDHLGYGNYQTLLEGGRVSHISRSLSEAAAAVYGGARGPQDDPSGASSSSCGPMAPGQGLQGGPDYTQLSFLDSPRSTSSNGFPTRRKVQAMG</sequence>
<reference evidence="3" key="1">
    <citation type="submission" date="2025-08" db="UniProtKB">
        <authorList>
            <consortium name="RefSeq"/>
        </authorList>
    </citation>
    <scope>IDENTIFICATION</scope>
    <source>
        <tissue evidence="3">Whole organism</tissue>
    </source>
</reference>
<keyword evidence="2" id="KW-1185">Reference proteome</keyword>
<feature type="compositionally biased region" description="Polar residues" evidence="1">
    <location>
        <begin position="351"/>
        <end position="367"/>
    </location>
</feature>
<evidence type="ECO:0000256" key="1">
    <source>
        <dbReference type="SAM" id="MobiDB-lite"/>
    </source>
</evidence>
<dbReference type="OrthoDB" id="6763880at2759"/>
<accession>A0A979FX85</accession>
<feature type="region of interest" description="Disordered" evidence="1">
    <location>
        <begin position="68"/>
        <end position="109"/>
    </location>
</feature>
<proteinExistence type="predicted"/>
<dbReference type="Proteomes" id="UP000694843">
    <property type="component" value="Unplaced"/>
</dbReference>
<feature type="region of interest" description="Disordered" evidence="1">
    <location>
        <begin position="317"/>
        <end position="377"/>
    </location>
</feature>
<feature type="region of interest" description="Disordered" evidence="1">
    <location>
        <begin position="1"/>
        <end position="45"/>
    </location>
</feature>